<reference evidence="2" key="1">
    <citation type="journal article" date="2019" name="Int. J. Syst. Evol. Microbiol.">
        <title>The Global Catalogue of Microorganisms (GCM) 10K type strain sequencing project: providing services to taxonomists for standard genome sequencing and annotation.</title>
        <authorList>
            <consortium name="The Broad Institute Genomics Platform"/>
            <consortium name="The Broad Institute Genome Sequencing Center for Infectious Disease"/>
            <person name="Wu L."/>
            <person name="Ma J."/>
        </authorList>
    </citation>
    <scope>NUCLEOTIDE SEQUENCE [LARGE SCALE GENOMIC DNA]</scope>
    <source>
        <strain evidence="2">JCM 32206</strain>
    </source>
</reference>
<gene>
    <name evidence="1" type="ORF">GCM10023094_09270</name>
</gene>
<accession>A0ABP8NUX7</accession>
<evidence type="ECO:0000313" key="1">
    <source>
        <dbReference type="EMBL" id="GAA4474171.1"/>
    </source>
</evidence>
<sequence length="96" mass="10869">MASDEYLEETYELMRAELEDKIPEFEFIVTDSVEIGEPVSGLNNGLMTAVARGIPVSRRLLEKLRPILVGELQRPDDWAIEAQKTLDIRRRPAVAS</sequence>
<proteinExistence type="predicted"/>
<organism evidence="1 2">
    <name type="scientific">Rhodococcus olei</name>
    <dbReference type="NCBI Taxonomy" id="2161675"/>
    <lineage>
        <taxon>Bacteria</taxon>
        <taxon>Bacillati</taxon>
        <taxon>Actinomycetota</taxon>
        <taxon>Actinomycetes</taxon>
        <taxon>Mycobacteriales</taxon>
        <taxon>Nocardiaceae</taxon>
        <taxon>Rhodococcus</taxon>
    </lineage>
</organism>
<protein>
    <submittedName>
        <fullName evidence="1">Uncharacterized protein</fullName>
    </submittedName>
</protein>
<evidence type="ECO:0000313" key="2">
    <source>
        <dbReference type="Proteomes" id="UP001501183"/>
    </source>
</evidence>
<comment type="caution">
    <text evidence="1">The sequence shown here is derived from an EMBL/GenBank/DDBJ whole genome shotgun (WGS) entry which is preliminary data.</text>
</comment>
<keyword evidence="2" id="KW-1185">Reference proteome</keyword>
<dbReference type="RefSeq" id="WP_345342587.1">
    <property type="nucleotide sequence ID" value="NZ_BAABFB010000022.1"/>
</dbReference>
<name>A0ABP8NUX7_9NOCA</name>
<dbReference type="EMBL" id="BAABFB010000022">
    <property type="protein sequence ID" value="GAA4474171.1"/>
    <property type="molecule type" value="Genomic_DNA"/>
</dbReference>
<dbReference type="Proteomes" id="UP001501183">
    <property type="component" value="Unassembled WGS sequence"/>
</dbReference>